<evidence type="ECO:0000256" key="1">
    <source>
        <dbReference type="SAM" id="MobiDB-lite"/>
    </source>
</evidence>
<dbReference type="Proteomes" id="UP000479710">
    <property type="component" value="Unassembled WGS sequence"/>
</dbReference>
<dbReference type="AlphaFoldDB" id="A0A6G1ERS5"/>
<sequence>MCHGGARQLTLRPDLAPPELKATGFGTPRLRKAGSTALELGDVESRAPELGVAGTTGGRGGAHSSLTGDRW</sequence>
<gene>
    <name evidence="2" type="ORF">E2562_031959</name>
</gene>
<evidence type="ECO:0000313" key="3">
    <source>
        <dbReference type="Proteomes" id="UP000479710"/>
    </source>
</evidence>
<organism evidence="2 3">
    <name type="scientific">Oryza meyeriana var. granulata</name>
    <dbReference type="NCBI Taxonomy" id="110450"/>
    <lineage>
        <taxon>Eukaryota</taxon>
        <taxon>Viridiplantae</taxon>
        <taxon>Streptophyta</taxon>
        <taxon>Embryophyta</taxon>
        <taxon>Tracheophyta</taxon>
        <taxon>Spermatophyta</taxon>
        <taxon>Magnoliopsida</taxon>
        <taxon>Liliopsida</taxon>
        <taxon>Poales</taxon>
        <taxon>Poaceae</taxon>
        <taxon>BOP clade</taxon>
        <taxon>Oryzoideae</taxon>
        <taxon>Oryzeae</taxon>
        <taxon>Oryzinae</taxon>
        <taxon>Oryza</taxon>
        <taxon>Oryza meyeriana</taxon>
    </lineage>
</organism>
<feature type="region of interest" description="Disordered" evidence="1">
    <location>
        <begin position="1"/>
        <end position="29"/>
    </location>
</feature>
<protein>
    <submittedName>
        <fullName evidence="2">Uncharacterized protein</fullName>
    </submittedName>
</protein>
<accession>A0A6G1ERS5</accession>
<proteinExistence type="predicted"/>
<reference evidence="2 3" key="1">
    <citation type="submission" date="2019-11" db="EMBL/GenBank/DDBJ databases">
        <title>Whole genome sequence of Oryza granulata.</title>
        <authorList>
            <person name="Li W."/>
        </authorList>
    </citation>
    <scope>NUCLEOTIDE SEQUENCE [LARGE SCALE GENOMIC DNA]</scope>
    <source>
        <strain evidence="3">cv. Menghai</strain>
        <tissue evidence="2">Leaf</tissue>
    </source>
</reference>
<keyword evidence="3" id="KW-1185">Reference proteome</keyword>
<feature type="region of interest" description="Disordered" evidence="1">
    <location>
        <begin position="41"/>
        <end position="71"/>
    </location>
</feature>
<name>A0A6G1ERS5_9ORYZ</name>
<comment type="caution">
    <text evidence="2">The sequence shown here is derived from an EMBL/GenBank/DDBJ whole genome shotgun (WGS) entry which is preliminary data.</text>
</comment>
<evidence type="ECO:0000313" key="2">
    <source>
        <dbReference type="EMBL" id="KAF0927346.1"/>
    </source>
</evidence>
<dbReference type="EMBL" id="SPHZ02000003">
    <property type="protein sequence ID" value="KAF0927346.1"/>
    <property type="molecule type" value="Genomic_DNA"/>
</dbReference>